<reference evidence="1" key="1">
    <citation type="journal article" date="2021" name="New Phytol.">
        <title>Evolutionary innovations through gain and loss of genes in the ectomycorrhizal Boletales.</title>
        <authorList>
            <person name="Wu G."/>
            <person name="Miyauchi S."/>
            <person name="Morin E."/>
            <person name="Kuo A."/>
            <person name="Drula E."/>
            <person name="Varga T."/>
            <person name="Kohler A."/>
            <person name="Feng B."/>
            <person name="Cao Y."/>
            <person name="Lipzen A."/>
            <person name="Daum C."/>
            <person name="Hundley H."/>
            <person name="Pangilinan J."/>
            <person name="Johnson J."/>
            <person name="Barry K."/>
            <person name="LaButti K."/>
            <person name="Ng V."/>
            <person name="Ahrendt S."/>
            <person name="Min B."/>
            <person name="Choi I.G."/>
            <person name="Park H."/>
            <person name="Plett J.M."/>
            <person name="Magnuson J."/>
            <person name="Spatafora J.W."/>
            <person name="Nagy L.G."/>
            <person name="Henrissat B."/>
            <person name="Grigoriev I.V."/>
            <person name="Yang Z.L."/>
            <person name="Xu J."/>
            <person name="Martin F.M."/>
        </authorList>
    </citation>
    <scope>NUCLEOTIDE SEQUENCE</scope>
    <source>
        <strain evidence="1">ATCC 28755</strain>
    </source>
</reference>
<dbReference type="Proteomes" id="UP000790377">
    <property type="component" value="Unassembled WGS sequence"/>
</dbReference>
<proteinExistence type="predicted"/>
<organism evidence="1 2">
    <name type="scientific">Hygrophoropsis aurantiaca</name>
    <dbReference type="NCBI Taxonomy" id="72124"/>
    <lineage>
        <taxon>Eukaryota</taxon>
        <taxon>Fungi</taxon>
        <taxon>Dikarya</taxon>
        <taxon>Basidiomycota</taxon>
        <taxon>Agaricomycotina</taxon>
        <taxon>Agaricomycetes</taxon>
        <taxon>Agaricomycetidae</taxon>
        <taxon>Boletales</taxon>
        <taxon>Coniophorineae</taxon>
        <taxon>Hygrophoropsidaceae</taxon>
        <taxon>Hygrophoropsis</taxon>
    </lineage>
</organism>
<protein>
    <submittedName>
        <fullName evidence="1">Uncharacterized protein</fullName>
    </submittedName>
</protein>
<accession>A0ACB8A3A2</accession>
<gene>
    <name evidence="1" type="ORF">BJ138DRAFT_433341</name>
</gene>
<name>A0ACB8A3A2_9AGAM</name>
<comment type="caution">
    <text evidence="1">The sequence shown here is derived from an EMBL/GenBank/DDBJ whole genome shotgun (WGS) entry which is preliminary data.</text>
</comment>
<evidence type="ECO:0000313" key="1">
    <source>
        <dbReference type="EMBL" id="KAH7907830.1"/>
    </source>
</evidence>
<sequence length="549" mass="58008">MRSRSSSIRISRLPSFTSTLSSDQSSTQDIFSPPVSVIVHGDTQHELHAAYELLAPKRDSCVLGSSPLPSPTMSTFSSSWNPGTELETEATTPYASFPASPASASFAASICLPASPESDKLVFPDAPAIETGNTNSRWSLATTASLAPSTAEPKTGYFTRPKTPSKNKAPKSPTTETAPSLLKTPTRKRTRFISLISRLSPRSENPPPAAQSPDDDNDSVDELDDDAEDIPKPVRGPSKKSSLASLRASFSLSRASFASHRPLDEEVPPLPTPTSASWPMPASPPRNSFSASRVSLAGGTPETEVIPPVPSRRPSGLSLRAEPSWSSLRGDAEPTSPTEEIPPMPTSASTVTSFSQIPPPPHSSRVSLAHSMSRASLVSRVSLAPSISQVSLSEFPAPPSTPGRARSLFGRPKTPSSANGKTPNTKIPSSKKSTSIKIKPRLSKLPMPASTDKLPFPASTAGVPPVPRSFVPPTKLRQPMPSLPPSPTSKLPPPPYIADVVPPTPSKDASMVSGTTTRLPVPSAQTPASPSQSKMATVRGFWRRGTLQV</sequence>
<keyword evidence="2" id="KW-1185">Reference proteome</keyword>
<evidence type="ECO:0000313" key="2">
    <source>
        <dbReference type="Proteomes" id="UP000790377"/>
    </source>
</evidence>
<dbReference type="EMBL" id="MU267867">
    <property type="protein sequence ID" value="KAH7907830.1"/>
    <property type="molecule type" value="Genomic_DNA"/>
</dbReference>